<feature type="region of interest" description="Disordered" evidence="1">
    <location>
        <begin position="543"/>
        <end position="571"/>
    </location>
</feature>
<sequence length="652" mass="67705">MVQYWFYSAFDQFSVNFHWHDWEVLHVFLDVGEGSGDPETGDPTLLVASAHSRKVPNNEFLDPETDRASIISEVGSHSSALGINETKAEFERLPLVTDIADISNGALSPLDVPAAYGLPRGEGYRLPFSLPELDGSPIHDHPDLPNVTRDHLVPAAMTVESFSGTPSPPDDIPLRETGLMFAFEGADTAGEADYGYSLTPMADLTIGEFTGPQLSFEFAVPSFAEDAVASHITTTGTPTAQPRFADPLTDVTDPRHRSALSERFDLDVSGLAGDVVGVIREATDSDDAPGSNGVDTGEPVVEGIALLESDPEAVPTFNGVVALRDVPAGEHRLTVNGAGVAPYGQRIDHGGDGGDGAGSTDSATTDSETAEPTESAATADGPPATTTVGVDGDVVVTPNEDAVKVRAEPAADAPGFDRVAVEDDVAGRVYDGLPADDEAEGAAVYVHREGAYTAEVEDEAGALGAYRVNPAADQSTATVREARTGKASLTSFLLTLLTETIAQASVFEDGDADGIDEVGVPDDTEEQTGAAADAVEDVLEATASVTGGPGGDTGGGDSGDDGSGGGPDAGFVGLLRALEASTNAARRANEAAQAGNAQGADNRLRGLKQRTAAIADALERNRENLPGQLPGLVERRVPQIERRIQQAIDADE</sequence>
<proteinExistence type="predicted"/>
<feature type="region of interest" description="Disordered" evidence="1">
    <location>
        <begin position="340"/>
        <end position="392"/>
    </location>
</feature>
<comment type="caution">
    <text evidence="2">The sequence shown here is derived from an EMBL/GenBank/DDBJ whole genome shotgun (WGS) entry which is preliminary data.</text>
</comment>
<evidence type="ECO:0000313" key="2">
    <source>
        <dbReference type="EMBL" id="MFC6788047.1"/>
    </source>
</evidence>
<protein>
    <submittedName>
        <fullName evidence="2">Uncharacterized protein</fullName>
    </submittedName>
</protein>
<name>A0ABD5THZ8_9EURY</name>
<feature type="compositionally biased region" description="Low complexity" evidence="1">
    <location>
        <begin position="358"/>
        <end position="392"/>
    </location>
</feature>
<organism evidence="2 3">
    <name type="scientific">Halobaculum halobium</name>
    <dbReference type="NCBI Taxonomy" id="3032281"/>
    <lineage>
        <taxon>Archaea</taxon>
        <taxon>Methanobacteriati</taxon>
        <taxon>Methanobacteriota</taxon>
        <taxon>Stenosarchaea group</taxon>
        <taxon>Halobacteria</taxon>
        <taxon>Halobacteriales</taxon>
        <taxon>Haloferacaceae</taxon>
        <taxon>Halobaculum</taxon>
    </lineage>
</organism>
<dbReference type="EMBL" id="JBHSWX010000014">
    <property type="protein sequence ID" value="MFC6788047.1"/>
    <property type="molecule type" value="Genomic_DNA"/>
</dbReference>
<dbReference type="RefSeq" id="WP_390215495.1">
    <property type="nucleotide sequence ID" value="NZ_JBHSWX010000014.1"/>
</dbReference>
<feature type="compositionally biased region" description="Gly residues" evidence="1">
    <location>
        <begin position="547"/>
        <end position="568"/>
    </location>
</feature>
<dbReference type="AlphaFoldDB" id="A0ABD5THZ8"/>
<dbReference type="Proteomes" id="UP001596443">
    <property type="component" value="Unassembled WGS sequence"/>
</dbReference>
<evidence type="ECO:0000313" key="3">
    <source>
        <dbReference type="Proteomes" id="UP001596443"/>
    </source>
</evidence>
<reference evidence="2 3" key="1">
    <citation type="journal article" date="2019" name="Int. J. Syst. Evol. Microbiol.">
        <title>The Global Catalogue of Microorganisms (GCM) 10K type strain sequencing project: providing services to taxonomists for standard genome sequencing and annotation.</title>
        <authorList>
            <consortium name="The Broad Institute Genomics Platform"/>
            <consortium name="The Broad Institute Genome Sequencing Center for Infectious Disease"/>
            <person name="Wu L."/>
            <person name="Ma J."/>
        </authorList>
    </citation>
    <scope>NUCLEOTIDE SEQUENCE [LARGE SCALE GENOMIC DNA]</scope>
    <source>
        <strain evidence="2 3">SYNS20</strain>
    </source>
</reference>
<gene>
    <name evidence="2" type="ORF">ACFQFD_19260</name>
</gene>
<keyword evidence="3" id="KW-1185">Reference proteome</keyword>
<accession>A0ABD5THZ8</accession>
<evidence type="ECO:0000256" key="1">
    <source>
        <dbReference type="SAM" id="MobiDB-lite"/>
    </source>
</evidence>